<dbReference type="GO" id="GO:0016020">
    <property type="term" value="C:membrane"/>
    <property type="evidence" value="ECO:0007669"/>
    <property type="project" value="UniProtKB-SubCell"/>
</dbReference>
<proteinExistence type="inferred from homology"/>
<dbReference type="OrthoDB" id="434519at2759"/>
<accession>A0A834ZYL2</accession>
<comment type="similarity">
    <text evidence="2">Belongs to the 4-toluene sulfonate uptake permease (TSUP) (TC 2.A.102) family.</text>
</comment>
<feature type="transmembrane region" description="Helical" evidence="6">
    <location>
        <begin position="235"/>
        <end position="253"/>
    </location>
</feature>
<evidence type="ECO:0000256" key="1">
    <source>
        <dbReference type="ARBA" id="ARBA00004141"/>
    </source>
</evidence>
<evidence type="ECO:0000313" key="7">
    <source>
        <dbReference type="EMBL" id="KAF8414070.1"/>
    </source>
</evidence>
<comment type="caution">
    <text evidence="7">The sequence shown here is derived from an EMBL/GenBank/DDBJ whole genome shotgun (WGS) entry which is preliminary data.</text>
</comment>
<comment type="subcellular location">
    <subcellularLocation>
        <location evidence="1">Membrane</location>
        <topology evidence="1">Multi-pass membrane protein</topology>
    </subcellularLocation>
</comment>
<evidence type="ECO:0000313" key="8">
    <source>
        <dbReference type="Proteomes" id="UP000655225"/>
    </source>
</evidence>
<evidence type="ECO:0000256" key="6">
    <source>
        <dbReference type="SAM" id="Phobius"/>
    </source>
</evidence>
<gene>
    <name evidence="7" type="ORF">HHK36_002069</name>
</gene>
<protein>
    <recommendedName>
        <fullName evidence="9">Sulfite exporter TauE/SafE family protein</fullName>
    </recommendedName>
</protein>
<keyword evidence="8" id="KW-1185">Reference proteome</keyword>
<dbReference type="GO" id="GO:0016567">
    <property type="term" value="P:protein ubiquitination"/>
    <property type="evidence" value="ECO:0007669"/>
    <property type="project" value="TreeGrafter"/>
</dbReference>
<feature type="transmembrane region" description="Helical" evidence="6">
    <location>
        <begin position="94"/>
        <end position="113"/>
    </location>
</feature>
<dbReference type="EMBL" id="JABCRI010000001">
    <property type="protein sequence ID" value="KAF8414070.1"/>
    <property type="molecule type" value="Genomic_DNA"/>
</dbReference>
<dbReference type="GO" id="GO:0031464">
    <property type="term" value="C:Cul4A-RING E3 ubiquitin ligase complex"/>
    <property type="evidence" value="ECO:0007669"/>
    <property type="project" value="TreeGrafter"/>
</dbReference>
<keyword evidence="3 6" id="KW-0812">Transmembrane</keyword>
<evidence type="ECO:0000256" key="2">
    <source>
        <dbReference type="ARBA" id="ARBA00009142"/>
    </source>
</evidence>
<dbReference type="PANTHER" id="PTHR14255:SF3">
    <property type="entry name" value="SULFITE EXPORTER TAUE_SAFE FAMILY PROTEIN 5-RELATED"/>
    <property type="match status" value="1"/>
</dbReference>
<keyword evidence="4 6" id="KW-1133">Transmembrane helix</keyword>
<feature type="transmembrane region" description="Helical" evidence="6">
    <location>
        <begin position="20"/>
        <end position="43"/>
    </location>
</feature>
<dbReference type="OMA" id="KESEEMM"/>
<dbReference type="Proteomes" id="UP000655225">
    <property type="component" value="Unassembled WGS sequence"/>
</dbReference>
<keyword evidence="5 6" id="KW-0472">Membrane</keyword>
<evidence type="ECO:0000256" key="3">
    <source>
        <dbReference type="ARBA" id="ARBA00022692"/>
    </source>
</evidence>
<organism evidence="7 8">
    <name type="scientific">Tetracentron sinense</name>
    <name type="common">Spur-leaf</name>
    <dbReference type="NCBI Taxonomy" id="13715"/>
    <lineage>
        <taxon>Eukaryota</taxon>
        <taxon>Viridiplantae</taxon>
        <taxon>Streptophyta</taxon>
        <taxon>Embryophyta</taxon>
        <taxon>Tracheophyta</taxon>
        <taxon>Spermatophyta</taxon>
        <taxon>Magnoliopsida</taxon>
        <taxon>Trochodendrales</taxon>
        <taxon>Trochodendraceae</taxon>
        <taxon>Tetracentron</taxon>
    </lineage>
</organism>
<feature type="transmembrane region" description="Helical" evidence="6">
    <location>
        <begin position="265"/>
        <end position="287"/>
    </location>
</feature>
<dbReference type="AlphaFoldDB" id="A0A834ZYL2"/>
<name>A0A834ZYL2_TETSI</name>
<dbReference type="PANTHER" id="PTHR14255">
    <property type="entry name" value="CEREBLON"/>
    <property type="match status" value="1"/>
</dbReference>
<reference evidence="7 8" key="1">
    <citation type="submission" date="2020-04" db="EMBL/GenBank/DDBJ databases">
        <title>Plant Genome Project.</title>
        <authorList>
            <person name="Zhang R.-G."/>
        </authorList>
    </citation>
    <scope>NUCLEOTIDE SEQUENCE [LARGE SCALE GENOMIC DNA]</scope>
    <source>
        <strain evidence="7">YNK0</strain>
        <tissue evidence="7">Leaf</tissue>
    </source>
</reference>
<evidence type="ECO:0000256" key="5">
    <source>
        <dbReference type="ARBA" id="ARBA00023136"/>
    </source>
</evidence>
<sequence length="305" mass="33894">MLLGVSVGVICNIVFPEWLITILFAVFLAWSTFITCKAGFLHWEKESEEMMRIGFGDLENELLRNETCDGSEGKKSMTDPLLDGKMKDSSGIPWKKLGVLFMVWFSFFLVYVLRGDKDGQGVVQIEPCGFGYWIISSFKIPLAVCFTAWILHQRESPHCQTFNQQVQYETCSDSITWVLGGVFGIGGGMLISPLLLQVGIPPEVTAATCSFMILFSSSMSAIQYLLLGMENIDDTLIFTMGCFLASLLGLMVIRRAIVIHGRASLIIFSVSTVMALSTILITGFGALDVWRNYTNGKYMGFRLPC</sequence>
<evidence type="ECO:0008006" key="9">
    <source>
        <dbReference type="Google" id="ProtNLM"/>
    </source>
</evidence>
<dbReference type="Pfam" id="PF01925">
    <property type="entry name" value="TauE"/>
    <property type="match status" value="1"/>
</dbReference>
<dbReference type="InterPro" id="IPR002781">
    <property type="entry name" value="TM_pro_TauE-like"/>
</dbReference>
<evidence type="ECO:0000256" key="4">
    <source>
        <dbReference type="ARBA" id="ARBA00022989"/>
    </source>
</evidence>
<feature type="transmembrane region" description="Helical" evidence="6">
    <location>
        <begin position="175"/>
        <end position="196"/>
    </location>
</feature>
<feature type="transmembrane region" description="Helical" evidence="6">
    <location>
        <begin position="208"/>
        <end position="229"/>
    </location>
</feature>